<dbReference type="EMBL" id="RCHC01000005">
    <property type="protein sequence ID" value="RLL22759.1"/>
    <property type="molecule type" value="Genomic_DNA"/>
</dbReference>
<organism evidence="2 3">
    <name type="scientific">Acinetobacter chengduensis</name>
    <dbReference type="NCBI Taxonomy" id="2420890"/>
    <lineage>
        <taxon>Bacteria</taxon>
        <taxon>Pseudomonadati</taxon>
        <taxon>Pseudomonadota</taxon>
        <taxon>Gammaproteobacteria</taxon>
        <taxon>Moraxellales</taxon>
        <taxon>Moraxellaceae</taxon>
        <taxon>Acinetobacter</taxon>
    </lineage>
</organism>
<sequence>MRVMIKSVYLLCIFNLFWILGLLHIGFYGTRPYRHYRFEDLVDPAPDAVLMVCALYSIYFLIGNVVQFTHFSVHHRYTAYLFLSVILIFQSFIACMGAMHAPPYWIAFIINCMFVLLAHFVLYPIFALWHKYSN</sequence>
<proteinExistence type="predicted"/>
<reference evidence="2 3" key="1">
    <citation type="submission" date="2018-09" db="EMBL/GenBank/DDBJ databases">
        <title>The draft genome of Acinetobacter sp. strains.</title>
        <authorList>
            <person name="Qin J."/>
            <person name="Feng Y."/>
            <person name="Zong Z."/>
        </authorList>
    </citation>
    <scope>NUCLEOTIDE SEQUENCE [LARGE SCALE GENOMIC DNA]</scope>
    <source>
        <strain evidence="2 3">WCHAc060005</strain>
    </source>
</reference>
<evidence type="ECO:0000313" key="2">
    <source>
        <dbReference type="EMBL" id="RLL22759.1"/>
    </source>
</evidence>
<gene>
    <name evidence="2" type="ORF">D9K81_06025</name>
</gene>
<keyword evidence="3" id="KW-1185">Reference proteome</keyword>
<keyword evidence="1" id="KW-1133">Transmembrane helix</keyword>
<evidence type="ECO:0008006" key="4">
    <source>
        <dbReference type="Google" id="ProtNLM"/>
    </source>
</evidence>
<protein>
    <recommendedName>
        <fullName evidence="4">Rod shape-determining protein MreD</fullName>
    </recommendedName>
</protein>
<evidence type="ECO:0000256" key="1">
    <source>
        <dbReference type="SAM" id="Phobius"/>
    </source>
</evidence>
<keyword evidence="1" id="KW-0472">Membrane</keyword>
<feature type="transmembrane region" description="Helical" evidence="1">
    <location>
        <begin position="7"/>
        <end position="28"/>
    </location>
</feature>
<feature type="transmembrane region" description="Helical" evidence="1">
    <location>
        <begin position="48"/>
        <end position="66"/>
    </location>
</feature>
<feature type="transmembrane region" description="Helical" evidence="1">
    <location>
        <begin position="105"/>
        <end position="129"/>
    </location>
</feature>
<accession>A0ABX9TX94</accession>
<evidence type="ECO:0000313" key="3">
    <source>
        <dbReference type="Proteomes" id="UP000280271"/>
    </source>
</evidence>
<dbReference type="Proteomes" id="UP000280271">
    <property type="component" value="Unassembled WGS sequence"/>
</dbReference>
<name>A0ABX9TX94_9GAMM</name>
<feature type="transmembrane region" description="Helical" evidence="1">
    <location>
        <begin position="78"/>
        <end position="99"/>
    </location>
</feature>
<comment type="caution">
    <text evidence="2">The sequence shown here is derived from an EMBL/GenBank/DDBJ whole genome shotgun (WGS) entry which is preliminary data.</text>
</comment>
<keyword evidence="1" id="KW-0812">Transmembrane</keyword>